<evidence type="ECO:0000313" key="1">
    <source>
        <dbReference type="EMBL" id="RXJ92741.1"/>
    </source>
</evidence>
<evidence type="ECO:0000313" key="2">
    <source>
        <dbReference type="Proteomes" id="UP000289132"/>
    </source>
</evidence>
<protein>
    <submittedName>
        <fullName evidence="1">Uncharacterized protein</fullName>
    </submittedName>
</protein>
<accession>A0ABY0F1F4</accession>
<name>A0ABY0F1F4_9BACT</name>
<comment type="caution">
    <text evidence="1">The sequence shown here is derived from an EMBL/GenBank/DDBJ whole genome shotgun (WGS) entry which is preliminary data.</text>
</comment>
<organism evidence="1 2">
    <name type="scientific">Aliarcobacter trophiarum LMG 25534</name>
    <dbReference type="NCBI Taxonomy" id="1032241"/>
    <lineage>
        <taxon>Bacteria</taxon>
        <taxon>Pseudomonadati</taxon>
        <taxon>Campylobacterota</taxon>
        <taxon>Epsilonproteobacteria</taxon>
        <taxon>Campylobacterales</taxon>
        <taxon>Arcobacteraceae</taxon>
        <taxon>Aliarcobacter</taxon>
    </lineage>
</organism>
<gene>
    <name evidence="1" type="ORF">CRU87_02390</name>
</gene>
<proteinExistence type="predicted"/>
<keyword evidence="2" id="KW-1185">Reference proteome</keyword>
<sequence length="70" mass="8484">MKKELIEEIKSLLKIDENEKIDINPNYLNYFDEDELKDIVFRLIDKKVEQKEGNSTYLDEIYQKTKKDDI</sequence>
<dbReference type="EMBL" id="PDKD01000002">
    <property type="protein sequence ID" value="RXJ92741.1"/>
    <property type="molecule type" value="Genomic_DNA"/>
</dbReference>
<reference evidence="1 2" key="1">
    <citation type="submission" date="2017-10" db="EMBL/GenBank/DDBJ databases">
        <title>Genomics of the genus Arcobacter.</title>
        <authorList>
            <person name="Perez-Cataluna A."/>
            <person name="Figueras M.J."/>
        </authorList>
    </citation>
    <scope>NUCLEOTIDE SEQUENCE [LARGE SCALE GENOMIC DNA]</scope>
    <source>
        <strain evidence="1 2">LMG 25534</strain>
    </source>
</reference>
<dbReference type="Proteomes" id="UP000289132">
    <property type="component" value="Unassembled WGS sequence"/>
</dbReference>